<dbReference type="PANTHER" id="PTHR46208">
    <property type="entry name" value="MITOCHONDRIAL IMPORT RECEPTOR SUBUNIT TOM70"/>
    <property type="match status" value="1"/>
</dbReference>
<dbReference type="PANTHER" id="PTHR46208:SF1">
    <property type="entry name" value="MITOCHONDRIAL IMPORT RECEPTOR SUBUNIT TOM70"/>
    <property type="match status" value="1"/>
</dbReference>
<evidence type="ECO:0000313" key="13">
    <source>
        <dbReference type="Proteomes" id="UP000271098"/>
    </source>
</evidence>
<evidence type="ECO:0000256" key="9">
    <source>
        <dbReference type="ARBA" id="ARBA00038030"/>
    </source>
</evidence>
<dbReference type="EMBL" id="UYRT01081911">
    <property type="protein sequence ID" value="VDN25173.1"/>
    <property type="molecule type" value="Genomic_DNA"/>
</dbReference>
<keyword evidence="5" id="KW-0802">TPR repeat</keyword>
<dbReference type="GO" id="GO:0030150">
    <property type="term" value="P:protein import into mitochondrial matrix"/>
    <property type="evidence" value="ECO:0007669"/>
    <property type="project" value="TreeGrafter"/>
</dbReference>
<keyword evidence="3" id="KW-0677">Repeat</keyword>
<gene>
    <name evidence="12" type="ORF">GPUH_LOCUS15001</name>
</gene>
<keyword evidence="6 11" id="KW-1133">Transmembrane helix</keyword>
<feature type="region of interest" description="Disordered" evidence="10">
    <location>
        <begin position="43"/>
        <end position="62"/>
    </location>
</feature>
<sequence>MGLNVVPVRSEIRWGRWVIVGGACLASGAALCWYLRRKAKNAHGESGDQSDNSSPVPMPGLRGSVEMKVRGNQLFKDGSFVDAIEAFTVAISLCPPECRKHLAVCYQNRAAAYDRINDADRSVLDCTTALQLDPSYFKASMRRAKAYLSLGKADEALDDFTYASLLGSDGSDFFQEDQNRAVQLATDNLIDNLKKTRESIPVRDELIVLWRNAYVNDPILIDLNKEFGCESPYHEALEAIRDRRYEDVIPLVEQDLAEHAARGKSELTAVLRDCILMARFELMKENVEVTTFHFKQLFQYFVCLHPLSRSTHSRCLQSWK</sequence>
<dbReference type="WBParaSite" id="GPUH_0001502001-mRNA-1">
    <property type="protein sequence ID" value="GPUH_0001502001-mRNA-1"/>
    <property type="gene ID" value="GPUH_0001502001"/>
</dbReference>
<evidence type="ECO:0000256" key="8">
    <source>
        <dbReference type="ARBA" id="ARBA00023136"/>
    </source>
</evidence>
<dbReference type="GO" id="GO:0008320">
    <property type="term" value="F:protein transmembrane transporter activity"/>
    <property type="evidence" value="ECO:0007669"/>
    <property type="project" value="TreeGrafter"/>
</dbReference>
<evidence type="ECO:0000256" key="5">
    <source>
        <dbReference type="ARBA" id="ARBA00022803"/>
    </source>
</evidence>
<comment type="similarity">
    <text evidence="9">Belongs to the Tom70 family.</text>
</comment>
<evidence type="ECO:0000256" key="7">
    <source>
        <dbReference type="ARBA" id="ARBA00023128"/>
    </source>
</evidence>
<feature type="transmembrane region" description="Helical" evidence="11">
    <location>
        <begin position="14"/>
        <end position="35"/>
    </location>
</feature>
<dbReference type="GO" id="GO:0045039">
    <property type="term" value="P:protein insertion into mitochondrial inner membrane"/>
    <property type="evidence" value="ECO:0007669"/>
    <property type="project" value="TreeGrafter"/>
</dbReference>
<organism evidence="14">
    <name type="scientific">Gongylonema pulchrum</name>
    <dbReference type="NCBI Taxonomy" id="637853"/>
    <lineage>
        <taxon>Eukaryota</taxon>
        <taxon>Metazoa</taxon>
        <taxon>Ecdysozoa</taxon>
        <taxon>Nematoda</taxon>
        <taxon>Chromadorea</taxon>
        <taxon>Rhabditida</taxon>
        <taxon>Spirurina</taxon>
        <taxon>Spiruromorpha</taxon>
        <taxon>Spiruroidea</taxon>
        <taxon>Gongylonematidae</taxon>
        <taxon>Gongylonema</taxon>
    </lineage>
</organism>
<comment type="subcellular location">
    <subcellularLocation>
        <location evidence="1">Mitochondrion outer membrane</location>
        <topology evidence="1">Single-pass membrane protein</topology>
    </subcellularLocation>
</comment>
<keyword evidence="13" id="KW-1185">Reference proteome</keyword>
<dbReference type="Proteomes" id="UP000271098">
    <property type="component" value="Unassembled WGS sequence"/>
</dbReference>
<keyword evidence="2 11" id="KW-0812">Transmembrane</keyword>
<keyword evidence="7" id="KW-0496">Mitochondrion</keyword>
<keyword evidence="8 11" id="KW-0472">Membrane</keyword>
<accession>A0A183E209</accession>
<evidence type="ECO:0000256" key="1">
    <source>
        <dbReference type="ARBA" id="ARBA00004572"/>
    </source>
</evidence>
<evidence type="ECO:0000256" key="2">
    <source>
        <dbReference type="ARBA" id="ARBA00022692"/>
    </source>
</evidence>
<evidence type="ECO:0000256" key="4">
    <source>
        <dbReference type="ARBA" id="ARBA00022787"/>
    </source>
</evidence>
<reference evidence="12 13" key="2">
    <citation type="submission" date="2018-11" db="EMBL/GenBank/DDBJ databases">
        <authorList>
            <consortium name="Pathogen Informatics"/>
        </authorList>
    </citation>
    <scope>NUCLEOTIDE SEQUENCE [LARGE SCALE GENOMIC DNA]</scope>
</reference>
<keyword evidence="4" id="KW-1000">Mitochondrion outer membrane</keyword>
<dbReference type="AlphaFoldDB" id="A0A183E209"/>
<name>A0A183E209_9BILA</name>
<dbReference type="GO" id="GO:0005741">
    <property type="term" value="C:mitochondrial outer membrane"/>
    <property type="evidence" value="ECO:0007669"/>
    <property type="project" value="UniProtKB-SubCell"/>
</dbReference>
<dbReference type="InterPro" id="IPR011990">
    <property type="entry name" value="TPR-like_helical_dom_sf"/>
</dbReference>
<evidence type="ECO:0000256" key="3">
    <source>
        <dbReference type="ARBA" id="ARBA00022737"/>
    </source>
</evidence>
<evidence type="ECO:0000313" key="12">
    <source>
        <dbReference type="EMBL" id="VDN25173.1"/>
    </source>
</evidence>
<evidence type="ECO:0000256" key="6">
    <source>
        <dbReference type="ARBA" id="ARBA00022989"/>
    </source>
</evidence>
<dbReference type="OrthoDB" id="245563at2759"/>
<proteinExistence type="inferred from homology"/>
<protein>
    <submittedName>
        <fullName evidence="14">TPR_REGION domain-containing protein</fullName>
    </submittedName>
</protein>
<dbReference type="SMART" id="SM00028">
    <property type="entry name" value="TPR"/>
    <property type="match status" value="3"/>
</dbReference>
<evidence type="ECO:0000256" key="10">
    <source>
        <dbReference type="SAM" id="MobiDB-lite"/>
    </source>
</evidence>
<reference evidence="14" key="1">
    <citation type="submission" date="2016-06" db="UniProtKB">
        <authorList>
            <consortium name="WormBaseParasite"/>
        </authorList>
    </citation>
    <scope>IDENTIFICATION</scope>
</reference>
<dbReference type="GO" id="GO:0030943">
    <property type="term" value="F:mitochondrion targeting sequence binding"/>
    <property type="evidence" value="ECO:0007669"/>
    <property type="project" value="TreeGrafter"/>
</dbReference>
<evidence type="ECO:0000256" key="11">
    <source>
        <dbReference type="SAM" id="Phobius"/>
    </source>
</evidence>
<dbReference type="SUPFAM" id="SSF48452">
    <property type="entry name" value="TPR-like"/>
    <property type="match status" value="1"/>
</dbReference>
<evidence type="ECO:0000313" key="14">
    <source>
        <dbReference type="WBParaSite" id="GPUH_0001502001-mRNA-1"/>
    </source>
</evidence>
<dbReference type="InterPro" id="IPR019734">
    <property type="entry name" value="TPR_rpt"/>
</dbReference>
<dbReference type="Gene3D" id="1.25.40.10">
    <property type="entry name" value="Tetratricopeptide repeat domain"/>
    <property type="match status" value="1"/>
</dbReference>